<dbReference type="Proteomes" id="UP000599109">
    <property type="component" value="Unassembled WGS sequence"/>
</dbReference>
<dbReference type="EMBL" id="JAEQNE010000002">
    <property type="protein sequence ID" value="MBL0391351.1"/>
    <property type="molecule type" value="Genomic_DNA"/>
</dbReference>
<accession>A0A937CSL9</accession>
<comment type="caution">
    <text evidence="1">The sequence shown here is derived from an EMBL/GenBank/DDBJ whole genome shotgun (WGS) entry which is preliminary data.</text>
</comment>
<dbReference type="AlphaFoldDB" id="A0A937CSL9"/>
<protein>
    <submittedName>
        <fullName evidence="1">Uncharacterized protein</fullName>
    </submittedName>
</protein>
<name>A0A937CSL9_9BURK</name>
<organism evidence="1 2">
    <name type="scientific">Ramlibacter monticola</name>
    <dbReference type="NCBI Taxonomy" id="1926872"/>
    <lineage>
        <taxon>Bacteria</taxon>
        <taxon>Pseudomonadati</taxon>
        <taxon>Pseudomonadota</taxon>
        <taxon>Betaproteobacteria</taxon>
        <taxon>Burkholderiales</taxon>
        <taxon>Comamonadaceae</taxon>
        <taxon>Ramlibacter</taxon>
    </lineage>
</organism>
<sequence>MYHASFASGTSTTWAASPSSLWQLVACMLRLGTLGFGRPVALVGSVAAAVIGLPAHPPVAHP</sequence>
<dbReference type="RefSeq" id="WP_201674769.1">
    <property type="nucleotide sequence ID" value="NZ_JAEQNE010000002.1"/>
</dbReference>
<gene>
    <name evidence="1" type="ORF">JJ685_09390</name>
</gene>
<proteinExistence type="predicted"/>
<keyword evidence="2" id="KW-1185">Reference proteome</keyword>
<evidence type="ECO:0000313" key="2">
    <source>
        <dbReference type="Proteomes" id="UP000599109"/>
    </source>
</evidence>
<evidence type="ECO:0000313" key="1">
    <source>
        <dbReference type="EMBL" id="MBL0391351.1"/>
    </source>
</evidence>
<reference evidence="1 2" key="1">
    <citation type="journal article" date="2017" name="Int. J. Syst. Evol. Microbiol.">
        <title>Ramlibacter monticola sp. nov., isolated from forest soil.</title>
        <authorList>
            <person name="Chaudhary D.K."/>
            <person name="Kim J."/>
        </authorList>
    </citation>
    <scope>NUCLEOTIDE SEQUENCE [LARGE SCALE GENOMIC DNA]</scope>
    <source>
        <strain evidence="1 2">KACC 19175</strain>
    </source>
</reference>